<dbReference type="EMBL" id="CAJVCH010527162">
    <property type="protein sequence ID" value="CAG7822697.1"/>
    <property type="molecule type" value="Genomic_DNA"/>
</dbReference>
<reference evidence="1" key="1">
    <citation type="submission" date="2021-06" db="EMBL/GenBank/DDBJ databases">
        <authorList>
            <person name="Hodson N. C."/>
            <person name="Mongue J. A."/>
            <person name="Jaron S. K."/>
        </authorList>
    </citation>
    <scope>NUCLEOTIDE SEQUENCE</scope>
</reference>
<dbReference type="AlphaFoldDB" id="A0A8J2KZ37"/>
<organism evidence="1 2">
    <name type="scientific">Allacma fusca</name>
    <dbReference type="NCBI Taxonomy" id="39272"/>
    <lineage>
        <taxon>Eukaryota</taxon>
        <taxon>Metazoa</taxon>
        <taxon>Ecdysozoa</taxon>
        <taxon>Arthropoda</taxon>
        <taxon>Hexapoda</taxon>
        <taxon>Collembola</taxon>
        <taxon>Symphypleona</taxon>
        <taxon>Sminthuridae</taxon>
        <taxon>Allacma</taxon>
    </lineage>
</organism>
<evidence type="ECO:0000313" key="2">
    <source>
        <dbReference type="Proteomes" id="UP000708208"/>
    </source>
</evidence>
<name>A0A8J2KZ37_9HEXA</name>
<dbReference type="Proteomes" id="UP000708208">
    <property type="component" value="Unassembled WGS sequence"/>
</dbReference>
<accession>A0A8J2KZ37</accession>
<comment type="caution">
    <text evidence="1">The sequence shown here is derived from an EMBL/GenBank/DDBJ whole genome shotgun (WGS) entry which is preliminary data.</text>
</comment>
<proteinExistence type="predicted"/>
<gene>
    <name evidence="1" type="ORF">AFUS01_LOCUS32955</name>
</gene>
<sequence length="97" mass="10906">MHMQQDMQSEYHEGSGSVWSERNQFTDIYGYLGVGDAAEFRRISGLTYIKASLLTNNCSSSDSSCLPACKLQQLQVVKRTFSVDPTTRCDYQILQGL</sequence>
<protein>
    <submittedName>
        <fullName evidence="1">Uncharacterized protein</fullName>
    </submittedName>
</protein>
<keyword evidence="2" id="KW-1185">Reference proteome</keyword>
<evidence type="ECO:0000313" key="1">
    <source>
        <dbReference type="EMBL" id="CAG7822697.1"/>
    </source>
</evidence>